<keyword evidence="3" id="KW-0548">Nucleotidyltransferase</keyword>
<dbReference type="Pfam" id="PF00078">
    <property type="entry name" value="RVT_1"/>
    <property type="match status" value="1"/>
</dbReference>
<dbReference type="NCBIfam" id="NF041747">
    <property type="entry name" value="Drt3a"/>
    <property type="match status" value="1"/>
</dbReference>
<comment type="similarity">
    <text evidence="1">Belongs to the bacterial reverse transcriptase family.</text>
</comment>
<name>A0A4V2LZ54_9ENTR</name>
<dbReference type="PROSITE" id="PS50878">
    <property type="entry name" value="RT_POL"/>
    <property type="match status" value="1"/>
</dbReference>
<evidence type="ECO:0000256" key="1">
    <source>
        <dbReference type="ARBA" id="ARBA00034120"/>
    </source>
</evidence>
<keyword evidence="3" id="KW-0808">Transferase</keyword>
<dbReference type="InterPro" id="IPR051083">
    <property type="entry name" value="GrpII_Intron_Splice-Mob/Def"/>
</dbReference>
<dbReference type="CDD" id="cd01646">
    <property type="entry name" value="RT_Bac_retron_I"/>
    <property type="match status" value="1"/>
</dbReference>
<dbReference type="OrthoDB" id="9793236at2"/>
<dbReference type="AlphaFoldDB" id="A0A4V2LZ54"/>
<dbReference type="EMBL" id="SJOP01000010">
    <property type="protein sequence ID" value="TCC06796.1"/>
    <property type="molecule type" value="Genomic_DNA"/>
</dbReference>
<sequence length="408" mass="48355">MLDQTFSARNLMRLLYKEDPKKFLRNINREDYESEMMRLSKIINDEGFSFGRISFAKINNKRVLIPNEFKDILALRKANDNLKRIYGVRQSDRNDIVRHVICMLEEPIPFFVYKLDIKDFYESINRNKVIEKLLKSPIVSYKTKKLIKRFFELPHVSLERGLPRGIGLSATMAELYLEDFDDKVKRTNSVFYYARYVDDIIIFTCEKIIDFQTFFKCFLPDDLEFNIAKCREINIHSDDKGIMANEFNYLGYCFCVRNGKVKSSEKRDVKVTISKKKILKLKRKIVLSLKDYCNTNNFTLLEKRIKFLTSNVILEKAKKVSDEESSALYSGVYYNYLHIRSHEQLKVLDLFKNKMLFSCRGSLGNQLITKGDKELLKTLRKYSFLSGFNNRRKVSFTFKEINDIRRCW</sequence>
<dbReference type="SUPFAM" id="SSF56672">
    <property type="entry name" value="DNA/RNA polymerases"/>
    <property type="match status" value="1"/>
</dbReference>
<keyword evidence="4" id="KW-1185">Reference proteome</keyword>
<dbReference type="PANTHER" id="PTHR34047:SF8">
    <property type="entry name" value="PROTEIN YKFC"/>
    <property type="match status" value="1"/>
</dbReference>
<comment type="caution">
    <text evidence="3">The sequence shown here is derived from an EMBL/GenBank/DDBJ whole genome shotgun (WGS) entry which is preliminary data.</text>
</comment>
<evidence type="ECO:0000313" key="3">
    <source>
        <dbReference type="EMBL" id="TCC06796.1"/>
    </source>
</evidence>
<proteinExistence type="inferred from homology"/>
<organism evidence="3 4">
    <name type="scientific">Kosakonia quasisacchari</name>
    <dbReference type="NCBI Taxonomy" id="2529380"/>
    <lineage>
        <taxon>Bacteria</taxon>
        <taxon>Pseudomonadati</taxon>
        <taxon>Pseudomonadota</taxon>
        <taxon>Gammaproteobacteria</taxon>
        <taxon>Enterobacterales</taxon>
        <taxon>Enterobacteriaceae</taxon>
        <taxon>Kosakonia</taxon>
    </lineage>
</organism>
<dbReference type="RefSeq" id="WP_131409912.1">
    <property type="nucleotide sequence ID" value="NZ_SJOP01000010.1"/>
</dbReference>
<evidence type="ECO:0000259" key="2">
    <source>
        <dbReference type="PROSITE" id="PS50878"/>
    </source>
</evidence>
<accession>A0A4V2LZ54</accession>
<evidence type="ECO:0000313" key="4">
    <source>
        <dbReference type="Proteomes" id="UP000291793"/>
    </source>
</evidence>
<dbReference type="PANTHER" id="PTHR34047">
    <property type="entry name" value="NUCLEAR INTRON MATURASE 1, MITOCHONDRIAL-RELATED"/>
    <property type="match status" value="1"/>
</dbReference>
<protein>
    <submittedName>
        <fullName evidence="3">RNA-directed DNA polymerase</fullName>
    </submittedName>
</protein>
<gene>
    <name evidence="3" type="ORF">E0L21_12460</name>
</gene>
<feature type="domain" description="Reverse transcriptase" evidence="2">
    <location>
        <begin position="37"/>
        <end position="254"/>
    </location>
</feature>
<dbReference type="InterPro" id="IPR000477">
    <property type="entry name" value="RT_dom"/>
</dbReference>
<keyword evidence="3" id="KW-0695">RNA-directed DNA polymerase</keyword>
<dbReference type="InterPro" id="IPR043502">
    <property type="entry name" value="DNA/RNA_pol_sf"/>
</dbReference>
<dbReference type="GO" id="GO:0003964">
    <property type="term" value="F:RNA-directed DNA polymerase activity"/>
    <property type="evidence" value="ECO:0007669"/>
    <property type="project" value="UniProtKB-KW"/>
</dbReference>
<reference evidence="3 4" key="1">
    <citation type="submission" date="2019-02" db="EMBL/GenBank/DDBJ databases">
        <title>The draft genome of Kosakonia quasisacchari strain WCHKQ120001.</title>
        <authorList>
            <person name="Wang C."/>
            <person name="Feng Y."/>
            <person name="Zong Z."/>
        </authorList>
    </citation>
    <scope>NUCLEOTIDE SEQUENCE [LARGE SCALE GENOMIC DNA]</scope>
    <source>
        <strain evidence="3 4">WCHKQ120001</strain>
    </source>
</reference>
<dbReference type="Proteomes" id="UP000291793">
    <property type="component" value="Unassembled WGS sequence"/>
</dbReference>